<dbReference type="PATRIC" id="fig|1608419.3.peg.1261"/>
<gene>
    <name evidence="1" type="ORF">TQ37_09765</name>
</gene>
<accession>A0A0G8ARG6</accession>
<comment type="caution">
    <text evidence="1">The sequence shown here is derived from an EMBL/GenBank/DDBJ whole genome shotgun (WGS) entry which is preliminary data.</text>
</comment>
<dbReference type="Proteomes" id="UP000035037">
    <property type="component" value="Unassembled WGS sequence"/>
</dbReference>
<reference evidence="1 2" key="2">
    <citation type="submission" date="2015-05" db="EMBL/GenBank/DDBJ databases">
        <title>Lifestyle Evolution in Cyanobacterial Symbionts of Sponges.</title>
        <authorList>
            <person name="Burgsdorf I."/>
            <person name="Slaby B.M."/>
            <person name="Handley K.M."/>
            <person name="Haber M."/>
            <person name="Blom J."/>
            <person name="Marshall C.W."/>
            <person name="Gilbert J.A."/>
            <person name="Hentschel U."/>
            <person name="Steindler L."/>
        </authorList>
    </citation>
    <scope>NUCLEOTIDE SEQUENCE [LARGE SCALE GENOMIC DNA]</scope>
    <source>
        <strain evidence="1">15L</strain>
    </source>
</reference>
<reference evidence="1 2" key="1">
    <citation type="submission" date="2015-02" db="EMBL/GenBank/DDBJ databases">
        <authorList>
            <person name="Slaby B."/>
            <person name="Hentschel U."/>
        </authorList>
    </citation>
    <scope>NUCLEOTIDE SEQUENCE [LARGE SCALE GENOMIC DNA]</scope>
    <source>
        <strain evidence="1">15L</strain>
    </source>
</reference>
<evidence type="ECO:0008006" key="3">
    <source>
        <dbReference type="Google" id="ProtNLM"/>
    </source>
</evidence>
<evidence type="ECO:0000313" key="1">
    <source>
        <dbReference type="EMBL" id="KKZ10089.1"/>
    </source>
</evidence>
<protein>
    <recommendedName>
        <fullName evidence="3">Autotransporter domain-containing protein</fullName>
    </recommendedName>
</protein>
<name>A0A0G8ARG6_9SYNE</name>
<sequence length="321" mass="34430">VTGLELAFARSHADFHDIEIDTRGTYGVKLFTVHPTVVWDATENLSLRASLGYGRGETDLTIDSITDERFDFVEGSSSTTSGDFFSVAAGANVQVWQSDASALHLKLDGASASFLDNNAQQGRLAAQFSRDFPLDAGRLKSSTDLALLLSSSDPGAMELSSSLNWLPTQGRLSGSTNARVLLFGGDRSEWGIGGGIVLRPGQEGEGLSLSLQPSFGQSGANKLQLFQEGGGFSYDPTQELAVGTTPLTARFHAEVAYGFRNGTALLTPYTRLDATDYSTTYGAGIRYQLDNSLDLDLSASRWNSSSGNNDNRLFLQLRSDL</sequence>
<dbReference type="AlphaFoldDB" id="A0A0G8ARG6"/>
<dbReference type="SUPFAM" id="SSF56935">
    <property type="entry name" value="Porins"/>
    <property type="match status" value="1"/>
</dbReference>
<organism evidence="1 2">
    <name type="scientific">Candidatus Synechococcus spongiarum 15L</name>
    <dbReference type="NCBI Taxonomy" id="1608419"/>
    <lineage>
        <taxon>Bacteria</taxon>
        <taxon>Bacillati</taxon>
        <taxon>Cyanobacteriota</taxon>
        <taxon>Cyanophyceae</taxon>
        <taxon>Synechococcales</taxon>
        <taxon>Synechococcaceae</taxon>
        <taxon>Synechococcus</taxon>
    </lineage>
</organism>
<evidence type="ECO:0000313" key="2">
    <source>
        <dbReference type="Proteomes" id="UP000035037"/>
    </source>
</evidence>
<dbReference type="EMBL" id="JYFQ01000207">
    <property type="protein sequence ID" value="KKZ10089.1"/>
    <property type="molecule type" value="Genomic_DNA"/>
</dbReference>
<feature type="non-terminal residue" evidence="1">
    <location>
        <position position="1"/>
    </location>
</feature>
<proteinExistence type="predicted"/>